<comment type="caution">
    <text evidence="1">The sequence shown here is derived from an EMBL/GenBank/DDBJ whole genome shotgun (WGS) entry which is preliminary data.</text>
</comment>
<sequence>MASTKTVFRIMGEDLDPCEITQRLRMQPDQAHCGGDPHIGKLGQRYAGYTAGIWALQSSLDEQHTLAEHLEELIAKLGEHGDALQAWRNRGYTMDIFVGIFGCDDNMGWVLKHTLLQHLVQLGVDLDLDLYPA</sequence>
<name>A0A937VYX6_UNCTE</name>
<organism evidence="1 2">
    <name type="scientific">Tectimicrobiota bacterium</name>
    <dbReference type="NCBI Taxonomy" id="2528274"/>
    <lineage>
        <taxon>Bacteria</taxon>
        <taxon>Pseudomonadati</taxon>
        <taxon>Nitrospinota/Tectimicrobiota group</taxon>
        <taxon>Candidatus Tectimicrobiota</taxon>
    </lineage>
</organism>
<proteinExistence type="predicted"/>
<dbReference type="Pfam" id="PF14106">
    <property type="entry name" value="DUF4279"/>
    <property type="match status" value="1"/>
</dbReference>
<evidence type="ECO:0000313" key="2">
    <source>
        <dbReference type="Proteomes" id="UP000712673"/>
    </source>
</evidence>
<protein>
    <submittedName>
        <fullName evidence="1">DUF4279 domain-containing protein</fullName>
    </submittedName>
</protein>
<dbReference type="AlphaFoldDB" id="A0A937VYX6"/>
<dbReference type="Proteomes" id="UP000712673">
    <property type="component" value="Unassembled WGS sequence"/>
</dbReference>
<accession>A0A937VYX6</accession>
<reference evidence="1" key="1">
    <citation type="submission" date="2019-03" db="EMBL/GenBank/DDBJ databases">
        <title>Lake Tanganyika Metagenome-Assembled Genomes (MAGs).</title>
        <authorList>
            <person name="Tran P."/>
        </authorList>
    </citation>
    <scope>NUCLEOTIDE SEQUENCE</scope>
    <source>
        <strain evidence="1">K_DeepCast_65m_m2_066</strain>
    </source>
</reference>
<dbReference type="EMBL" id="VGLS01000008">
    <property type="protein sequence ID" value="MBM3222292.1"/>
    <property type="molecule type" value="Genomic_DNA"/>
</dbReference>
<dbReference type="InterPro" id="IPR025459">
    <property type="entry name" value="DUF4279"/>
</dbReference>
<gene>
    <name evidence="1" type="ORF">FJZ47_00600</name>
</gene>
<evidence type="ECO:0000313" key="1">
    <source>
        <dbReference type="EMBL" id="MBM3222292.1"/>
    </source>
</evidence>